<dbReference type="AlphaFoldDB" id="A0AAQ1ST98"/>
<reference evidence="1 2" key="1">
    <citation type="submission" date="2018-02" db="EMBL/GenBank/DDBJ databases">
        <authorList>
            <person name="Dubost A."/>
        </authorList>
    </citation>
    <scope>NUCLEOTIDE SEQUENCE [LARGE SCALE GENOMIC DNA]</scope>
    <source>
        <strain evidence="2">JV551A3</strain>
    </source>
</reference>
<comment type="caution">
    <text evidence="1">The sequence shown here is derived from an EMBL/GenBank/DDBJ whole genome shotgun (WGS) entry which is preliminary data.</text>
</comment>
<sequence>MRGSLSDSINGAAMQPIAGKPAPTRIEQLLGLHGPCGSWLACDGPQSGPMECHIIITPLS</sequence>
<name>A0AAQ1ST98_9PSED</name>
<keyword evidence="2" id="KW-1185">Reference proteome</keyword>
<proteinExistence type="predicted"/>
<dbReference type="Proteomes" id="UP000294335">
    <property type="component" value="Unassembled WGS sequence"/>
</dbReference>
<protein>
    <submittedName>
        <fullName evidence="1">Uncharacterized protein</fullName>
    </submittedName>
</protein>
<gene>
    <name evidence="1" type="ORF">JV551A3_V1_1020035</name>
</gene>
<accession>A0AAQ1ST98</accession>
<evidence type="ECO:0000313" key="2">
    <source>
        <dbReference type="Proteomes" id="UP000294335"/>
    </source>
</evidence>
<dbReference type="EMBL" id="OPYN01000102">
    <property type="protein sequence ID" value="SPO60777.1"/>
    <property type="molecule type" value="Genomic_DNA"/>
</dbReference>
<evidence type="ECO:0000313" key="1">
    <source>
        <dbReference type="EMBL" id="SPO60777.1"/>
    </source>
</evidence>
<organism evidence="1 2">
    <name type="scientific">Pseudomonas inefficax</name>
    <dbReference type="NCBI Taxonomy" id="2078786"/>
    <lineage>
        <taxon>Bacteria</taxon>
        <taxon>Pseudomonadati</taxon>
        <taxon>Pseudomonadota</taxon>
        <taxon>Gammaproteobacteria</taxon>
        <taxon>Pseudomonadales</taxon>
        <taxon>Pseudomonadaceae</taxon>
        <taxon>Pseudomonas</taxon>
    </lineage>
</organism>